<feature type="compositionally biased region" description="Basic residues" evidence="2">
    <location>
        <begin position="131"/>
        <end position="147"/>
    </location>
</feature>
<feature type="compositionally biased region" description="Acidic residues" evidence="2">
    <location>
        <begin position="1426"/>
        <end position="1444"/>
    </location>
</feature>
<feature type="region of interest" description="Disordered" evidence="2">
    <location>
        <begin position="35"/>
        <end position="166"/>
    </location>
</feature>
<evidence type="ECO:0000256" key="2">
    <source>
        <dbReference type="SAM" id="MobiDB-lite"/>
    </source>
</evidence>
<feature type="compositionally biased region" description="Polar residues" evidence="2">
    <location>
        <begin position="2293"/>
        <end position="2302"/>
    </location>
</feature>
<feature type="compositionally biased region" description="Basic and acidic residues" evidence="2">
    <location>
        <begin position="1006"/>
        <end position="1016"/>
    </location>
</feature>
<feature type="region of interest" description="Disordered" evidence="2">
    <location>
        <begin position="989"/>
        <end position="1073"/>
    </location>
</feature>
<dbReference type="Proteomes" id="UP000219799">
    <property type="component" value="Chromosome 12"/>
</dbReference>
<feature type="region of interest" description="Disordered" evidence="2">
    <location>
        <begin position="1425"/>
        <end position="1490"/>
    </location>
</feature>
<evidence type="ECO:0000313" key="5">
    <source>
        <dbReference type="Proteomes" id="UP000219799"/>
    </source>
</evidence>
<reference evidence="4 5" key="1">
    <citation type="submission" date="2016-06" db="EMBL/GenBank/DDBJ databases">
        <authorList>
            <consortium name="Pathogen Informatics"/>
        </authorList>
    </citation>
    <scope>NUCLEOTIDE SEQUENCE [LARGE SCALE GENOMIC DNA]</scope>
    <source>
        <strain evidence="4">PmlGA01</strain>
    </source>
</reference>
<dbReference type="VEuPathDB" id="PlasmoDB:PmUG01_12060400"/>
<feature type="domain" description="SCD" evidence="3">
    <location>
        <begin position="654"/>
        <end position="743"/>
    </location>
</feature>
<dbReference type="Pfam" id="PF21581">
    <property type="entry name" value="SCD"/>
    <property type="match status" value="1"/>
</dbReference>
<sequence>MESKIILRRSTRISQNVYQNKNSNYELIENTSDDDLTNEKKDKRKNNNINYLDEPITSADENNLTDDSDYTVDRNAKEDDNDDNDDDVYDDSSVEFRRKRKDGSNNNKNRSSNNKNRSSNNKNSSSNSNKNRIKNNNKNKSSNRNKNRNSNNNKNRSTDNNDELHNKRRSIVACESETQSGEHLSDENFGNLITNKKHSFKNNSYLERLNKGIDDDDFDIFKKSSKFDRNKRISTNNGCNNMTEIKLKKRKSVYVESSNSEDSSESDDEYSNESIRPKKKLKKNNKSFNTTIANNMGRKHNDMNSPKNFEDFNLYEKIKKGPKHLHEIIEEIYYNLFNREQNEKVKISAFFLNFLAECSGNEALTWTTDIIDYIDKQVYLYEEISTNNMDNSLLNNGNNNTSTCSTNNNASKDTAMKELITPSTAKSCIKISNIDEIIKDENSFEKVCTFKCEKLEQYLTTDLDNDVLIKSKNENNKSYKAFTNFFSDFSYHFDENYIYEVLYICIWVFSLSVSKYRKIRFASSLASFSILLGLCKKINYINNHEKQSRKQLLAEYSRERTNNKSTKINRGDNSRTGERSRSSTSITNTTTITAKKGIDIEELIQCNKNRNSEELCAIMDRNLIITQLINNINDDRKNLTILNNFLLCTYNILYKNKIRDVFVDIRLITLEYLHYYLQVLTTYFTNRKFTKLLIWVLHDKENRVKIFSLDVLTYLCNLYNTSTNKNFKVVELIYMCKKKLLNFIFDNDYNVRIKTFELILQMSKMKIKKNEFLSFRKRVKYKNINNNGNNSGNKKDRNQVDSSSEYEFDGENNNTSSCSDRVENNNLALVYDNHNNVNPSTLGIVNILSKREKKIVSNLLWFNNNNKISKIITSLIYESRIKNKVKQNDKKKNNYFDVEQNETNNEIDRYNIIYITKYLNKNIPTVKHFVHYFDYLTNYNENVKLYTVIDKFITGIREKLDSINNIETIIELLCEDDIASVYLNNSNQDIRDMGAKNGSGQGIYRMEGDHAKSNKDKNKKRNVQKDNTKKLKDKTKGDGSSINGSESNSKSGADTDSDRVSGDCSSKEEGANRHFNKSRADYNLRKCLLHICESSYRNFQNDINELEKNKNKKISSSSVSGISDKNMVNTKLSHDTNKIKKMIMYTFHIIKNSKLLIKLHQTNQEHLLLVFKILKVALHECKHIYKCEEKNNIYNLSCTIMEYFKNDIDSNITFFINNVFTYLKETYEYLFYLLKNFKLPYYSSKYTMNMISLFLSLNDEFLKSNNKLSSDLFFDLYYSYFNNFLDAFLYYRKNYNAEIDCNEEEEEYIQNKKNKVIIINENLVHKDKNVVNLIENDLTANITNLVHIYTLCFNYINRDLSNYVERKKNDIKKIDKSIKKVIEEDYFKFIVNEKCQSIFKDNIYLNDIFDENAMVYYDQHFLQNDSEQDEREVDDDKNEDYTEESDVHGDEYDEEENEDLTFNNQRNNKEKWTKKKKSSNNTKGKSGNNENVIMCGQKISNKTSTINKNESFPYIQSINNLYYNSDACMYANIIIHLCLYIIKAKINSIYYYEGGDTLPCTPSSRLLLLCIDQIYIIYENYIYHLCKKRYFFNYLFNFFLKNYNNKGDGNNNVSNSTDIKNEVHSGNNINWVSDANKGETGGAEKGKSTNNNGNNSNRNSGNIDVDDLKNLHNLNGKKKGLLKNLFLELNYIYNNIITLRDDFNDVLIFLIKASNNTVLKYGSFLTLMNIAQLENVLLYSMDDLKRYKTLELFLNMTDKGKEDQNIDGMDRTTSFCDLGYLENVENDGNLENIKNMENCPNSEESEKLENLEYLERLKKNYLDINDELNKYKSVSRYVYKEDNVLFNFVTELFKNVENINNDNYNFVNSFLSIDVSVFFPINTYTYIADMCKIYNKDELSTNSKILEMQYMHMTLIIAQFILNCNNINIFNSCLGVLLLIHLNVKNKGLSSIALNFHNKLKKYSIDIFYEVLLCALIGLYTAYINNALEEKDLLLFSTSIASRLGVKIVDKQKLPLCKFIHSCVNCALNLKNQNSFIKYILPYAQKLNLSEYQHSYLKKQILSLIESYNASNNTQIKFENSIFEHMLLIICKKRKLNEEFRDSNYENSYMNLNESIHMNLSKNITNNVNNFSAEPSIKTRRSSQGLNKNLQTDKVVTNNIIQDQRVMVSKNYMTSAGGDKQDKFIQSDRIEQGNNMNINSGENDGAIDDEDIRRVKTELVNEGTDDDDAKEDKEEDYMDDDKEDDRDNREQGENLQNGKSKRGEGDHNKKGTNGINDEDDSDNKKDLFEYEKSPSNSTLSNFISLNEDDDNIKLIEEMNYDDKDVRHKKDKTVYEIDSSPKPVRSQKLTKMHVITKTEQDDNINNKHIINKSLNISPKNSGDHSLNSSLNNITDKDNDDISIISEKKDKINYFEENYDDSNSDFIPGMSPMKIRKKKKTSELSTPISYADDLMNF</sequence>
<dbReference type="PROSITE" id="PS51425">
    <property type="entry name" value="SCD"/>
    <property type="match status" value="1"/>
</dbReference>
<evidence type="ECO:0000259" key="3">
    <source>
        <dbReference type="PROSITE" id="PS51425"/>
    </source>
</evidence>
<feature type="compositionally biased region" description="Acidic residues" evidence="2">
    <location>
        <begin position="2223"/>
        <end position="2244"/>
    </location>
</feature>
<gene>
    <name evidence="4" type="primary">PmlGA01_120053600</name>
    <name evidence="4" type="ORF">PMLGA01_120053600</name>
</gene>
<feature type="region of interest" description="Disordered" evidence="2">
    <location>
        <begin position="257"/>
        <end position="305"/>
    </location>
</feature>
<feature type="region of interest" description="Disordered" evidence="2">
    <location>
        <begin position="560"/>
        <end position="586"/>
    </location>
</feature>
<dbReference type="GO" id="GO:0007062">
    <property type="term" value="P:sister chromatid cohesion"/>
    <property type="evidence" value="ECO:0007669"/>
    <property type="project" value="TreeGrafter"/>
</dbReference>
<evidence type="ECO:0000313" key="4">
    <source>
        <dbReference type="EMBL" id="SBT80370.1"/>
    </source>
</evidence>
<proteinExistence type="predicted"/>
<dbReference type="GO" id="GO:0003682">
    <property type="term" value="F:chromatin binding"/>
    <property type="evidence" value="ECO:0007669"/>
    <property type="project" value="TreeGrafter"/>
</dbReference>
<feature type="compositionally biased region" description="Acidic residues" evidence="2">
    <location>
        <begin position="262"/>
        <end position="271"/>
    </location>
</feature>
<keyword evidence="1" id="KW-0175">Coiled coil</keyword>
<feature type="compositionally biased region" description="Low complexity" evidence="2">
    <location>
        <begin position="1038"/>
        <end position="1052"/>
    </location>
</feature>
<accession>A0A1C3L1N1</accession>
<feature type="coiled-coil region" evidence="1">
    <location>
        <begin position="1089"/>
        <end position="1116"/>
    </location>
</feature>
<feature type="compositionally biased region" description="Basic and acidic residues" evidence="2">
    <location>
        <begin position="2282"/>
        <end position="2292"/>
    </location>
</feature>
<feature type="region of interest" description="Disordered" evidence="2">
    <location>
        <begin position="2190"/>
        <end position="2302"/>
    </location>
</feature>
<dbReference type="GO" id="GO:0005634">
    <property type="term" value="C:nucleus"/>
    <property type="evidence" value="ECO:0007669"/>
    <property type="project" value="TreeGrafter"/>
</dbReference>
<feature type="compositionally biased region" description="Basic and acidic residues" evidence="2">
    <location>
        <begin position="1023"/>
        <end position="1037"/>
    </location>
</feature>
<feature type="compositionally biased region" description="Low complexity" evidence="2">
    <location>
        <begin position="1650"/>
        <end position="1662"/>
    </location>
</feature>
<feature type="compositionally biased region" description="Basic and acidic residues" evidence="2">
    <location>
        <begin position="569"/>
        <end position="581"/>
    </location>
</feature>
<dbReference type="PANTHER" id="PTHR11199">
    <property type="entry name" value="STROMAL ANTIGEN"/>
    <property type="match status" value="1"/>
</dbReference>
<dbReference type="InterPro" id="IPR013721">
    <property type="entry name" value="STAG"/>
</dbReference>
<feature type="compositionally biased region" description="Low complexity" evidence="2">
    <location>
        <begin position="1479"/>
        <end position="1490"/>
    </location>
</feature>
<feature type="compositionally biased region" description="Polar residues" evidence="2">
    <location>
        <begin position="2192"/>
        <end position="2202"/>
    </location>
</feature>
<dbReference type="EMBL" id="LT594500">
    <property type="protein sequence ID" value="SBT80370.1"/>
    <property type="molecule type" value="Genomic_DNA"/>
</dbReference>
<dbReference type="Pfam" id="PF08514">
    <property type="entry name" value="STAG"/>
    <property type="match status" value="1"/>
</dbReference>
<feature type="compositionally biased region" description="Acidic residues" evidence="2">
    <location>
        <begin position="79"/>
        <end position="93"/>
    </location>
</feature>
<dbReference type="InterPro" id="IPR039662">
    <property type="entry name" value="Cohesin_Scc3/SA"/>
</dbReference>
<name>A0A1C3L1N1_PLAMA</name>
<dbReference type="GO" id="GO:0000785">
    <property type="term" value="C:chromatin"/>
    <property type="evidence" value="ECO:0007669"/>
    <property type="project" value="TreeGrafter"/>
</dbReference>
<feature type="compositionally biased region" description="Basic and acidic residues" evidence="2">
    <location>
        <begin position="1056"/>
        <end position="1073"/>
    </location>
</feature>
<feature type="compositionally biased region" description="Basic and acidic residues" evidence="2">
    <location>
        <begin position="156"/>
        <end position="165"/>
    </location>
</feature>
<protein>
    <recommendedName>
        <fullName evidence="3">SCD domain-containing protein</fullName>
    </recommendedName>
</protein>
<dbReference type="PANTHER" id="PTHR11199:SF0">
    <property type="entry name" value="LD34181P-RELATED"/>
    <property type="match status" value="1"/>
</dbReference>
<dbReference type="GO" id="GO:0008278">
    <property type="term" value="C:cohesin complex"/>
    <property type="evidence" value="ECO:0007669"/>
    <property type="project" value="TreeGrafter"/>
</dbReference>
<dbReference type="InterPro" id="IPR020839">
    <property type="entry name" value="SCD"/>
</dbReference>
<organism evidence="4 5">
    <name type="scientific">Plasmodium malariae</name>
    <dbReference type="NCBI Taxonomy" id="5858"/>
    <lineage>
        <taxon>Eukaryota</taxon>
        <taxon>Sar</taxon>
        <taxon>Alveolata</taxon>
        <taxon>Apicomplexa</taxon>
        <taxon>Aconoidasida</taxon>
        <taxon>Haemosporida</taxon>
        <taxon>Plasmodiidae</taxon>
        <taxon>Plasmodium</taxon>
        <taxon>Plasmodium (Plasmodium)</taxon>
    </lineage>
</organism>
<evidence type="ECO:0000256" key="1">
    <source>
        <dbReference type="SAM" id="Coils"/>
    </source>
</evidence>
<feature type="compositionally biased region" description="Low complexity" evidence="2">
    <location>
        <begin position="104"/>
        <end position="130"/>
    </location>
</feature>
<feature type="region of interest" description="Disordered" evidence="2">
    <location>
        <begin position="1639"/>
        <end position="1662"/>
    </location>
</feature>
<feature type="region of interest" description="Disordered" evidence="2">
    <location>
        <begin position="784"/>
        <end position="819"/>
    </location>
</feature>